<dbReference type="GO" id="GO:0008270">
    <property type="term" value="F:zinc ion binding"/>
    <property type="evidence" value="ECO:0007669"/>
    <property type="project" value="UniProtKB-KW"/>
</dbReference>
<evidence type="ECO:0000259" key="6">
    <source>
        <dbReference type="PROSITE" id="PS51999"/>
    </source>
</evidence>
<keyword evidence="8" id="KW-1185">Reference proteome</keyword>
<evidence type="ECO:0000313" key="8">
    <source>
        <dbReference type="Proteomes" id="UP000324705"/>
    </source>
</evidence>
<proteinExistence type="predicted"/>
<keyword evidence="5" id="KW-0472">Membrane</keyword>
<gene>
    <name evidence="7" type="ORF">TRITD_7Av1G054740</name>
</gene>
<evidence type="ECO:0000256" key="2">
    <source>
        <dbReference type="ARBA" id="ARBA00022771"/>
    </source>
</evidence>
<evidence type="ECO:0000256" key="3">
    <source>
        <dbReference type="ARBA" id="ARBA00022833"/>
    </source>
</evidence>
<dbReference type="PANTHER" id="PTHR33680:SF7">
    <property type="entry name" value="OS02G0474200 PROTEIN"/>
    <property type="match status" value="1"/>
</dbReference>
<dbReference type="PROSITE" id="PS51999">
    <property type="entry name" value="ZF_GRF"/>
    <property type="match status" value="1"/>
</dbReference>
<keyword evidence="3" id="KW-0862">Zinc</keyword>
<organism evidence="7 8">
    <name type="scientific">Triticum turgidum subsp. durum</name>
    <name type="common">Durum wheat</name>
    <name type="synonym">Triticum durum</name>
    <dbReference type="NCBI Taxonomy" id="4567"/>
    <lineage>
        <taxon>Eukaryota</taxon>
        <taxon>Viridiplantae</taxon>
        <taxon>Streptophyta</taxon>
        <taxon>Embryophyta</taxon>
        <taxon>Tracheophyta</taxon>
        <taxon>Spermatophyta</taxon>
        <taxon>Magnoliopsida</taxon>
        <taxon>Liliopsida</taxon>
        <taxon>Poales</taxon>
        <taxon>Poaceae</taxon>
        <taxon>BOP clade</taxon>
        <taxon>Pooideae</taxon>
        <taxon>Triticodae</taxon>
        <taxon>Triticeae</taxon>
        <taxon>Triticinae</taxon>
        <taxon>Triticum</taxon>
    </lineage>
</organism>
<dbReference type="PANTHER" id="PTHR33680">
    <property type="entry name" value="OS07G0190500 PROTEIN"/>
    <property type="match status" value="1"/>
</dbReference>
<keyword evidence="1" id="KW-0479">Metal-binding</keyword>
<feature type="transmembrane region" description="Helical" evidence="5">
    <location>
        <begin position="155"/>
        <end position="182"/>
    </location>
</feature>
<dbReference type="InterPro" id="IPR010666">
    <property type="entry name" value="Znf_GRF"/>
</dbReference>
<evidence type="ECO:0000256" key="4">
    <source>
        <dbReference type="PROSITE-ProRule" id="PRU01343"/>
    </source>
</evidence>
<dbReference type="Pfam" id="PF06839">
    <property type="entry name" value="Zn_ribbon_GRF"/>
    <property type="match status" value="1"/>
</dbReference>
<accession>A0A9R1BKG6</accession>
<protein>
    <recommendedName>
        <fullName evidence="6">GRF-type domain-containing protein</fullName>
    </recommendedName>
</protein>
<dbReference type="AlphaFoldDB" id="A0A9R1BKG6"/>
<dbReference type="EMBL" id="LT934123">
    <property type="protein sequence ID" value="VAI71969.1"/>
    <property type="molecule type" value="Genomic_DNA"/>
</dbReference>
<sequence>MSSSSSSSLPVPADWLLPLMPCPLCGDEVVTAVARTGNNAGHRFYKCIRYDARQCRFFEFQRTYCRRMTQDQIVAARHQAGWHPAGHGFAVHHGNPPVQMVPAVIQPQAQQHAQPHLPPQIQAAMHQSPQAVNNMFAEAIMPAASAGAASGAQGLAAVVMLMATVNILLTVAVLMVVLAMYFA</sequence>
<evidence type="ECO:0000256" key="1">
    <source>
        <dbReference type="ARBA" id="ARBA00022723"/>
    </source>
</evidence>
<evidence type="ECO:0000256" key="5">
    <source>
        <dbReference type="SAM" id="Phobius"/>
    </source>
</evidence>
<feature type="domain" description="GRF-type" evidence="6">
    <location>
        <begin position="22"/>
        <end position="64"/>
    </location>
</feature>
<keyword evidence="5" id="KW-0812">Transmembrane</keyword>
<evidence type="ECO:0000313" key="7">
    <source>
        <dbReference type="EMBL" id="VAI71969.1"/>
    </source>
</evidence>
<keyword evidence="5" id="KW-1133">Transmembrane helix</keyword>
<dbReference type="Proteomes" id="UP000324705">
    <property type="component" value="Chromosome 7A"/>
</dbReference>
<reference evidence="7 8" key="1">
    <citation type="submission" date="2017-09" db="EMBL/GenBank/DDBJ databases">
        <authorList>
            <consortium name="International Durum Wheat Genome Sequencing Consortium (IDWGSC)"/>
            <person name="Milanesi L."/>
        </authorList>
    </citation>
    <scope>NUCLEOTIDE SEQUENCE [LARGE SCALE GENOMIC DNA]</scope>
    <source>
        <strain evidence="8">cv. Svevo</strain>
    </source>
</reference>
<name>A0A9R1BKG6_TRITD</name>
<dbReference type="Gramene" id="TRITD7Av1G054740.1">
    <property type="protein sequence ID" value="TRITD7Av1G054740.1"/>
    <property type="gene ID" value="TRITD7Av1G054740"/>
</dbReference>
<keyword evidence="2 4" id="KW-0863">Zinc-finger</keyword>